<accession>A0A9K3CUH4</accession>
<proteinExistence type="predicted"/>
<keyword evidence="4" id="KW-1185">Reference proteome</keyword>
<evidence type="ECO:0000313" key="4">
    <source>
        <dbReference type="Proteomes" id="UP000265618"/>
    </source>
</evidence>
<feature type="region of interest" description="Disordered" evidence="1">
    <location>
        <begin position="142"/>
        <end position="165"/>
    </location>
</feature>
<sequence>MPTTFHVQFTDAVGKLVGGVEKGAGTSIGWSTTDDSQRTPLVWELETLSYVGVLVPDHDSDSDTDLDYQDWVYVEVDGPYGSIQYQQVHVHEPLEGVSTLPAGTDDFEQSPFLGPLAAWGDLLFTLDPKHASVRLYRVTIDTTDSDSPSSSSSSSSSSSFSSSSSSATYTLLDTQSLWYNASLYSDFDRHVMEYDHDSGYLAILRIGSGDADCMVMMLMVDDIEGVMSPIGSLAPTVGTTESLSDMSIAQGTLVIAAKSGVRVFSTDNGQWQETDTIPVEWGPYYSSAAVAYDGVTLAAGVINDAEVQLYRRDTDGQWVLVQTISSPSTGYSEFGDYVSIDGSTLIIKDEAIDATSRSVPLYVYSDTSGASGTSDTSYTLVTKWVGDKDTYLGSVYPVKDGVFTFTDMGHNKLYVYLVNPAESSLDLVRSATYQVDSKYAMLSGAVAFTGEMVHMIGALDEDMTSPPNGVITVYSGPATPVVHSMSVDPPTAHCKDDTVTFSVSFTDEDGNTIATEVDSNLIFEWAIGKHVYTPDSIVYSEGDVYVVTFTHMGNAADEAMSSTLSVYTKTEAVDPFYLSESGASVPIPFAYSAVDSAVLLGGDSYFADGSAVTLKFGVYDTLGASISDDRTVTLCDLSDPSKTYPLKTNYDGSAFLYSVGNLYSCSLAQYQLTVEATVESDPDSVFTFDVTYFSDAVYMSQTSDSGAVTVGDTPSLTLGLYDKCKTLIPQDMRVTVGWWGLADAITTPATFSGETSTYAVSLYVDPTLASGVAVLEAQPRVSIRKLHPSPVMATVDISLGTLVSIDMAPTSVRAGSGDASFTFTPTNQFGIVMVSDTATLTVHFADQPDARYLAELVPCPDDTDDASCQPVYTVSVGNHMGILDRDLVVSVVSPTTPETTLTVEIAYTIPWFYYATAVLVLAVLGVIGYLYLRGDTYKQQYKKLAFADDEVETLSV</sequence>
<reference evidence="3 4" key="1">
    <citation type="journal article" date="2018" name="PLoS ONE">
        <title>The draft genome of Kipferlia bialata reveals reductive genome evolution in fornicate parasites.</title>
        <authorList>
            <person name="Tanifuji G."/>
            <person name="Takabayashi S."/>
            <person name="Kume K."/>
            <person name="Takagi M."/>
            <person name="Nakayama T."/>
            <person name="Kamikawa R."/>
            <person name="Inagaki Y."/>
            <person name="Hashimoto T."/>
        </authorList>
    </citation>
    <scope>NUCLEOTIDE SEQUENCE [LARGE SCALE GENOMIC DNA]</scope>
    <source>
        <strain evidence="3">NY0173</strain>
    </source>
</reference>
<keyword evidence="2" id="KW-1133">Transmembrane helix</keyword>
<dbReference type="Proteomes" id="UP000265618">
    <property type="component" value="Unassembled WGS sequence"/>
</dbReference>
<dbReference type="SUPFAM" id="SSF50965">
    <property type="entry name" value="Galactose oxidase, central domain"/>
    <property type="match status" value="1"/>
</dbReference>
<gene>
    <name evidence="3" type="ORF">KIPB_002854</name>
</gene>
<evidence type="ECO:0000256" key="2">
    <source>
        <dbReference type="SAM" id="Phobius"/>
    </source>
</evidence>
<feature type="compositionally biased region" description="Low complexity" evidence="1">
    <location>
        <begin position="145"/>
        <end position="165"/>
    </location>
</feature>
<keyword evidence="2" id="KW-0812">Transmembrane</keyword>
<name>A0A9K3CUH4_9EUKA</name>
<dbReference type="InterPro" id="IPR011043">
    <property type="entry name" value="Gal_Oxase/kelch_b-propeller"/>
</dbReference>
<protein>
    <submittedName>
        <fullName evidence="3">Uncharacterized protein</fullName>
    </submittedName>
</protein>
<dbReference type="AlphaFoldDB" id="A0A9K3CUH4"/>
<keyword evidence="2" id="KW-0472">Membrane</keyword>
<feature type="transmembrane region" description="Helical" evidence="2">
    <location>
        <begin position="911"/>
        <end position="932"/>
    </location>
</feature>
<organism evidence="3 4">
    <name type="scientific">Kipferlia bialata</name>
    <dbReference type="NCBI Taxonomy" id="797122"/>
    <lineage>
        <taxon>Eukaryota</taxon>
        <taxon>Metamonada</taxon>
        <taxon>Carpediemonas-like organisms</taxon>
        <taxon>Kipferlia</taxon>
    </lineage>
</organism>
<dbReference type="EMBL" id="BDIP01000506">
    <property type="protein sequence ID" value="GIQ81829.1"/>
    <property type="molecule type" value="Genomic_DNA"/>
</dbReference>
<comment type="caution">
    <text evidence="3">The sequence shown here is derived from an EMBL/GenBank/DDBJ whole genome shotgun (WGS) entry which is preliminary data.</text>
</comment>
<evidence type="ECO:0000313" key="3">
    <source>
        <dbReference type="EMBL" id="GIQ81829.1"/>
    </source>
</evidence>
<evidence type="ECO:0000256" key="1">
    <source>
        <dbReference type="SAM" id="MobiDB-lite"/>
    </source>
</evidence>